<keyword evidence="4" id="KW-0408">Iron</keyword>
<dbReference type="PROSITE" id="PS51296">
    <property type="entry name" value="RIESKE"/>
    <property type="match status" value="1"/>
</dbReference>
<gene>
    <name evidence="7" type="ORF">I8U20_08980</name>
</gene>
<keyword evidence="7" id="KW-0223">Dioxygenase</keyword>
<dbReference type="SUPFAM" id="SSF50022">
    <property type="entry name" value="ISP domain"/>
    <property type="match status" value="1"/>
</dbReference>
<dbReference type="InterPro" id="IPR050584">
    <property type="entry name" value="Cholesterol_7-desaturase"/>
</dbReference>
<evidence type="ECO:0000313" key="7">
    <source>
        <dbReference type="EMBL" id="MBH8595464.1"/>
    </source>
</evidence>
<proteinExistence type="predicted"/>
<dbReference type="InterPro" id="IPR044043">
    <property type="entry name" value="VanA_C_cat"/>
</dbReference>
<feature type="domain" description="Rieske" evidence="6">
    <location>
        <begin position="11"/>
        <end position="114"/>
    </location>
</feature>
<keyword evidence="3" id="KW-0560">Oxidoreductase</keyword>
<dbReference type="Proteomes" id="UP000633619">
    <property type="component" value="Unassembled WGS sequence"/>
</dbReference>
<dbReference type="SUPFAM" id="SSF55961">
    <property type="entry name" value="Bet v1-like"/>
    <property type="match status" value="1"/>
</dbReference>
<organism evidence="7 8">
    <name type="scientific">Thermoactinomyces intermedius</name>
    <dbReference type="NCBI Taxonomy" id="2024"/>
    <lineage>
        <taxon>Bacteria</taxon>
        <taxon>Bacillati</taxon>
        <taxon>Bacillota</taxon>
        <taxon>Bacilli</taxon>
        <taxon>Bacillales</taxon>
        <taxon>Thermoactinomycetaceae</taxon>
        <taxon>Thermoactinomyces</taxon>
    </lineage>
</organism>
<dbReference type="Gene3D" id="2.102.10.10">
    <property type="entry name" value="Rieske [2Fe-2S] iron-sulphur domain"/>
    <property type="match status" value="1"/>
</dbReference>
<evidence type="ECO:0000259" key="6">
    <source>
        <dbReference type="PROSITE" id="PS51296"/>
    </source>
</evidence>
<comment type="caution">
    <text evidence="7">The sequence shown here is derived from an EMBL/GenBank/DDBJ whole genome shotgun (WGS) entry which is preliminary data.</text>
</comment>
<dbReference type="AlphaFoldDB" id="A0A8I1ADR6"/>
<keyword evidence="1" id="KW-0001">2Fe-2S</keyword>
<evidence type="ECO:0000256" key="3">
    <source>
        <dbReference type="ARBA" id="ARBA00023002"/>
    </source>
</evidence>
<keyword evidence="5" id="KW-0411">Iron-sulfur</keyword>
<dbReference type="Pfam" id="PF19112">
    <property type="entry name" value="VanA_C"/>
    <property type="match status" value="1"/>
</dbReference>
<name>A0A8I1ADR6_THEIN</name>
<evidence type="ECO:0000256" key="5">
    <source>
        <dbReference type="ARBA" id="ARBA00023014"/>
    </source>
</evidence>
<keyword evidence="2" id="KW-0479">Metal-binding</keyword>
<dbReference type="GO" id="GO:0046872">
    <property type="term" value="F:metal ion binding"/>
    <property type="evidence" value="ECO:0007669"/>
    <property type="project" value="UniProtKB-KW"/>
</dbReference>
<dbReference type="PANTHER" id="PTHR21266:SF60">
    <property type="entry name" value="3-KETOSTEROID-9-ALPHA-MONOOXYGENASE, OXYGENASE COMPONENT"/>
    <property type="match status" value="1"/>
</dbReference>
<sequence>MSEDSVFPARWYAVAWSSELKKEPLKKRIAGRDIVLFRGEDNTPHAIHAYCPHRGADLSLGFCADGGVRCPFHGWLFQGDGRCTDIPSQPGARIPEFAHATAYRVMEKAGLIWVYPSDHAHDELTLFPELEDPDLRLVPFQSTWKAHFTRVVESVLDVAHLPVVHRRTIGRKSSPDVKIQFHAEGDRIRIENNQTELEYRFPQQWILRPRSRGKHRLINFVTFTPVDSHSTDIRGYIGRNFAKSFLMDKILSKFSLKVLKEDQEIVESQHPRPIPESLRLEAHVAADGPQVRFRNRWYSFLTGNEPKLSSIANHFEY</sequence>
<dbReference type="GO" id="GO:0016705">
    <property type="term" value="F:oxidoreductase activity, acting on paired donors, with incorporation or reduction of molecular oxygen"/>
    <property type="evidence" value="ECO:0007669"/>
    <property type="project" value="UniProtKB-ARBA"/>
</dbReference>
<dbReference type="InterPro" id="IPR036922">
    <property type="entry name" value="Rieske_2Fe-2S_sf"/>
</dbReference>
<dbReference type="InterPro" id="IPR017941">
    <property type="entry name" value="Rieske_2Fe-2S"/>
</dbReference>
<accession>A0A8I1ADR6</accession>
<dbReference type="EMBL" id="JAECVW010000004">
    <property type="protein sequence ID" value="MBH8595464.1"/>
    <property type="molecule type" value="Genomic_DNA"/>
</dbReference>
<dbReference type="Pfam" id="PF00355">
    <property type="entry name" value="Rieske"/>
    <property type="match status" value="1"/>
</dbReference>
<evidence type="ECO:0000256" key="1">
    <source>
        <dbReference type="ARBA" id="ARBA00022714"/>
    </source>
</evidence>
<evidence type="ECO:0000256" key="4">
    <source>
        <dbReference type="ARBA" id="ARBA00023004"/>
    </source>
</evidence>
<dbReference type="PANTHER" id="PTHR21266">
    <property type="entry name" value="IRON-SULFUR DOMAIN CONTAINING PROTEIN"/>
    <property type="match status" value="1"/>
</dbReference>
<dbReference type="Gene3D" id="3.90.380.10">
    <property type="entry name" value="Naphthalene 1,2-dioxygenase Alpha Subunit, Chain A, domain 1"/>
    <property type="match status" value="1"/>
</dbReference>
<dbReference type="GO" id="GO:0051213">
    <property type="term" value="F:dioxygenase activity"/>
    <property type="evidence" value="ECO:0007669"/>
    <property type="project" value="UniProtKB-KW"/>
</dbReference>
<keyword evidence="8" id="KW-1185">Reference proteome</keyword>
<dbReference type="RefSeq" id="WP_037995334.1">
    <property type="nucleotide sequence ID" value="NZ_JACEIR010000005.1"/>
</dbReference>
<dbReference type="GO" id="GO:0051537">
    <property type="term" value="F:2 iron, 2 sulfur cluster binding"/>
    <property type="evidence" value="ECO:0007669"/>
    <property type="project" value="UniProtKB-KW"/>
</dbReference>
<dbReference type="GO" id="GO:0004497">
    <property type="term" value="F:monooxygenase activity"/>
    <property type="evidence" value="ECO:0007669"/>
    <property type="project" value="UniProtKB-ARBA"/>
</dbReference>
<evidence type="ECO:0000313" key="8">
    <source>
        <dbReference type="Proteomes" id="UP000633619"/>
    </source>
</evidence>
<protein>
    <submittedName>
        <fullName evidence="7">Aromatic ring-hydroxylating dioxygenase subunit alpha</fullName>
    </submittedName>
</protein>
<evidence type="ECO:0000256" key="2">
    <source>
        <dbReference type="ARBA" id="ARBA00022723"/>
    </source>
</evidence>
<reference evidence="7 8" key="1">
    <citation type="submission" date="2020-12" db="EMBL/GenBank/DDBJ databases">
        <title>WGS of Thermoactinomyces spp.</title>
        <authorList>
            <person name="Cheng K."/>
        </authorList>
    </citation>
    <scope>NUCLEOTIDE SEQUENCE [LARGE SCALE GENOMIC DNA]</scope>
    <source>
        <strain evidence="8">CICC 10671\DSM 43846</strain>
    </source>
</reference>